<dbReference type="Gene3D" id="1.25.10.10">
    <property type="entry name" value="Leucine-rich Repeat Variant"/>
    <property type="match status" value="2"/>
</dbReference>
<feature type="region of interest" description="Disordered" evidence="2">
    <location>
        <begin position="26"/>
        <end position="60"/>
    </location>
</feature>
<dbReference type="Proteomes" id="UP001347796">
    <property type="component" value="Unassembled WGS sequence"/>
</dbReference>
<evidence type="ECO:0008006" key="5">
    <source>
        <dbReference type="Google" id="ProtNLM"/>
    </source>
</evidence>
<dbReference type="PANTHER" id="PTHR46540:SF1">
    <property type="entry name" value="TETRATRICOPEPTIDE REPEAT PROTEIN 12"/>
    <property type="match status" value="1"/>
</dbReference>
<gene>
    <name evidence="3" type="ORF">SNE40_017111</name>
</gene>
<dbReference type="SMART" id="SM00028">
    <property type="entry name" value="TPR"/>
    <property type="match status" value="3"/>
</dbReference>
<dbReference type="InterPro" id="IPR019734">
    <property type="entry name" value="TPR_rpt"/>
</dbReference>
<feature type="repeat" description="TPR" evidence="1">
    <location>
        <begin position="180"/>
        <end position="213"/>
    </location>
</feature>
<feature type="repeat" description="TPR" evidence="1">
    <location>
        <begin position="112"/>
        <end position="145"/>
    </location>
</feature>
<dbReference type="InterPro" id="IPR011989">
    <property type="entry name" value="ARM-like"/>
</dbReference>
<feature type="compositionally biased region" description="Basic and acidic residues" evidence="2">
    <location>
        <begin position="28"/>
        <end position="43"/>
    </location>
</feature>
<evidence type="ECO:0000313" key="3">
    <source>
        <dbReference type="EMBL" id="KAK6173705.1"/>
    </source>
</evidence>
<evidence type="ECO:0000313" key="4">
    <source>
        <dbReference type="Proteomes" id="UP001347796"/>
    </source>
</evidence>
<reference evidence="3 4" key="1">
    <citation type="submission" date="2024-01" db="EMBL/GenBank/DDBJ databases">
        <title>The genome of the rayed Mediterranean limpet Patella caerulea (Linnaeus, 1758).</title>
        <authorList>
            <person name="Anh-Thu Weber A."/>
            <person name="Halstead-Nussloch G."/>
        </authorList>
    </citation>
    <scope>NUCLEOTIDE SEQUENCE [LARGE SCALE GENOMIC DNA]</scope>
    <source>
        <strain evidence="3">AATW-2023a</strain>
        <tissue evidence="3">Whole specimen</tissue>
    </source>
</reference>
<dbReference type="GO" id="GO:0007288">
    <property type="term" value="P:sperm axoneme assembly"/>
    <property type="evidence" value="ECO:0007669"/>
    <property type="project" value="TreeGrafter"/>
</dbReference>
<accession>A0AAN8JEG6</accession>
<dbReference type="AlphaFoldDB" id="A0AAN8JEG6"/>
<sequence>MGSAKEVKEVDKFLSKVDEIESIIKGLNAKDETDQQDASHRADNYLQKHQKKKQEKEERGFNRTVINTLPSVQAPPGPAGLADNIDQAGFMAVMERDAQERAERRQVNQKEADRLKLLGNTEFKNGNYEKALDYYNQAMEKIRDNQAIYTNRAQTKIKLGMYTEAITDCDWALRISSDCLKAHVHMGKAYLGLKNFIKARECFQQILTVDPKKSKMVEDYLADVDHEEMKEQQTEKVKELFESGNKEITNLVELLDKINKPDQLPLYYSGGFRVISSIMTNENDKSIFRSQGGIDLINKHPTLHRCLTASPLSLNREELDVLDAAINMYIVACTDNDFNKEEIMKSTVFTDGVTQFLQAKVKGQSQGHIIKSLCIQLLHVLSTSKMSRSLIVTRFDLSRLLTSIFHQIKTNTLTAKISAALLNNLALDNKFKTAIRDTIDDQVLPSFESLVKDNSCQQCVLPTCLSFMTNLTADDVIRKKLSNRTHLWETCLQIFETHKTNLTDAICVEILSACVGLLCNLSKGDSSELVKFSQPICQHCLTYVQTEELNSTLRVYSLKLLSHILPKSPDAVNWLCDRDAPSLFMKFIKGDDNDMIKTSIKCLTACTQINGKAQQYVVQQKGLGHLAKLLNHEDELVKGNTALCLCHCLQVDKAGAALAKTDIVKDLLVLARDGNNSDVRQNCAILLGKLAQSDQRHLERLRELHGIEILNDCMKFIK</sequence>
<organism evidence="3 4">
    <name type="scientific">Patella caerulea</name>
    <name type="common">Rayed Mediterranean limpet</name>
    <dbReference type="NCBI Taxonomy" id="87958"/>
    <lineage>
        <taxon>Eukaryota</taxon>
        <taxon>Metazoa</taxon>
        <taxon>Spiralia</taxon>
        <taxon>Lophotrochozoa</taxon>
        <taxon>Mollusca</taxon>
        <taxon>Gastropoda</taxon>
        <taxon>Patellogastropoda</taxon>
        <taxon>Patelloidea</taxon>
        <taxon>Patellidae</taxon>
        <taxon>Patella</taxon>
    </lineage>
</organism>
<dbReference type="GO" id="GO:0005737">
    <property type="term" value="C:cytoplasm"/>
    <property type="evidence" value="ECO:0007669"/>
    <property type="project" value="TreeGrafter"/>
</dbReference>
<keyword evidence="1" id="KW-0802">TPR repeat</keyword>
<dbReference type="GO" id="GO:0005813">
    <property type="term" value="C:centrosome"/>
    <property type="evidence" value="ECO:0007669"/>
    <property type="project" value="TreeGrafter"/>
</dbReference>
<proteinExistence type="predicted"/>
<dbReference type="InterPro" id="IPR043195">
    <property type="entry name" value="TTC12"/>
</dbReference>
<dbReference type="PROSITE" id="PS50005">
    <property type="entry name" value="TPR"/>
    <property type="match status" value="2"/>
</dbReference>
<dbReference type="Pfam" id="PF13181">
    <property type="entry name" value="TPR_8"/>
    <property type="match status" value="2"/>
</dbReference>
<dbReference type="PANTHER" id="PTHR46540">
    <property type="entry name" value="TETRATRICOPEPTIDE REPEAT PROTEIN 12"/>
    <property type="match status" value="1"/>
</dbReference>
<protein>
    <recommendedName>
        <fullName evidence="5">Tetratricopeptide repeat protein 12</fullName>
    </recommendedName>
</protein>
<comment type="caution">
    <text evidence="3">The sequence shown here is derived from an EMBL/GenBank/DDBJ whole genome shotgun (WGS) entry which is preliminary data.</text>
</comment>
<dbReference type="SUPFAM" id="SSF48452">
    <property type="entry name" value="TPR-like"/>
    <property type="match status" value="1"/>
</dbReference>
<dbReference type="Gene3D" id="1.25.40.10">
    <property type="entry name" value="Tetratricopeptide repeat domain"/>
    <property type="match status" value="1"/>
</dbReference>
<dbReference type="InterPro" id="IPR016024">
    <property type="entry name" value="ARM-type_fold"/>
</dbReference>
<dbReference type="SUPFAM" id="SSF48371">
    <property type="entry name" value="ARM repeat"/>
    <property type="match status" value="1"/>
</dbReference>
<keyword evidence="4" id="KW-1185">Reference proteome</keyword>
<evidence type="ECO:0000256" key="2">
    <source>
        <dbReference type="SAM" id="MobiDB-lite"/>
    </source>
</evidence>
<dbReference type="GO" id="GO:0070286">
    <property type="term" value="P:axonemal dynein complex assembly"/>
    <property type="evidence" value="ECO:0007669"/>
    <property type="project" value="TreeGrafter"/>
</dbReference>
<dbReference type="InterPro" id="IPR011990">
    <property type="entry name" value="TPR-like_helical_dom_sf"/>
</dbReference>
<name>A0AAN8JEG6_PATCE</name>
<evidence type="ECO:0000256" key="1">
    <source>
        <dbReference type="PROSITE-ProRule" id="PRU00339"/>
    </source>
</evidence>
<dbReference type="EMBL" id="JAZGQO010000011">
    <property type="protein sequence ID" value="KAK6173705.1"/>
    <property type="molecule type" value="Genomic_DNA"/>
</dbReference>